<protein>
    <recommendedName>
        <fullName evidence="5">Glycosyltransferase sugar-binding region containing DXD motif-containing protein</fullName>
    </recommendedName>
</protein>
<sequence length="338" mass="36782">MGGEPVRIGVSVSSPLLPEVIAALSGVPPETAVLVVGAPPGTSSAQVDEALMPLRAELAGSQVESLSCRNLRDLWAACDVVAAINPPKRYDPTRHARPLPPGPLASSLRGLVTGEPSSTDNPGPVTVRGSEPVIPRVFHRIWLGGPLPERERRFGETWAERHPGWEMRLWHEGNLPPLVNRAEFAAATSPAQKADILRYELLLTYGGVYLDTDFECYRCIEPLLAGVRAFAAREDACWVAIGVLGCVPRHPFFAAVVAALPDAVAWRPGRPPNEQTGPEFFSRVLVEQEALGREVPTVFGPELFYPYRPTEPHRAGEHFPQAYAAHHWARSWVGSTGI</sequence>
<dbReference type="InterPro" id="IPR051706">
    <property type="entry name" value="Glycosyltransferase_domain"/>
</dbReference>
<evidence type="ECO:0008006" key="5">
    <source>
        <dbReference type="Google" id="ProtNLM"/>
    </source>
</evidence>
<comment type="caution">
    <text evidence="3">The sequence shown here is derived from an EMBL/GenBank/DDBJ whole genome shotgun (WGS) entry which is preliminary data.</text>
</comment>
<keyword evidence="4" id="KW-1185">Reference proteome</keyword>
<proteinExistence type="predicted"/>
<dbReference type="Pfam" id="PF04488">
    <property type="entry name" value="Gly_transf_sug"/>
    <property type="match status" value="1"/>
</dbReference>
<dbReference type="EMBL" id="BONU01000015">
    <property type="protein sequence ID" value="GIG74154.1"/>
    <property type="molecule type" value="Genomic_DNA"/>
</dbReference>
<dbReference type="SUPFAM" id="SSF53448">
    <property type="entry name" value="Nucleotide-diphospho-sugar transferases"/>
    <property type="match status" value="1"/>
</dbReference>
<evidence type="ECO:0000256" key="1">
    <source>
        <dbReference type="ARBA" id="ARBA00022679"/>
    </source>
</evidence>
<organism evidence="3 4">
    <name type="scientific">Planosporangium flavigriseum</name>
    <dbReference type="NCBI Taxonomy" id="373681"/>
    <lineage>
        <taxon>Bacteria</taxon>
        <taxon>Bacillati</taxon>
        <taxon>Actinomycetota</taxon>
        <taxon>Actinomycetes</taxon>
        <taxon>Micromonosporales</taxon>
        <taxon>Micromonosporaceae</taxon>
        <taxon>Planosporangium</taxon>
    </lineage>
</organism>
<dbReference type="GO" id="GO:0000030">
    <property type="term" value="F:mannosyltransferase activity"/>
    <property type="evidence" value="ECO:0007669"/>
    <property type="project" value="TreeGrafter"/>
</dbReference>
<dbReference type="InterPro" id="IPR029044">
    <property type="entry name" value="Nucleotide-diphossugar_trans"/>
</dbReference>
<evidence type="ECO:0000256" key="2">
    <source>
        <dbReference type="SAM" id="MobiDB-lite"/>
    </source>
</evidence>
<dbReference type="InterPro" id="IPR007577">
    <property type="entry name" value="GlycoTrfase_DXD_sugar-bd_CS"/>
</dbReference>
<dbReference type="PANTHER" id="PTHR32385">
    <property type="entry name" value="MANNOSYL PHOSPHORYLINOSITOL CERAMIDE SYNTHASE"/>
    <property type="match status" value="1"/>
</dbReference>
<feature type="region of interest" description="Disordered" evidence="2">
    <location>
        <begin position="92"/>
        <end position="129"/>
    </location>
</feature>
<dbReference type="Gene3D" id="3.90.550.20">
    <property type="match status" value="1"/>
</dbReference>
<keyword evidence="1" id="KW-0808">Transferase</keyword>
<name>A0A8J3LUM6_9ACTN</name>
<reference evidence="3" key="1">
    <citation type="submission" date="2021-01" db="EMBL/GenBank/DDBJ databases">
        <title>Whole genome shotgun sequence of Planosporangium flavigriseum NBRC 105377.</title>
        <authorList>
            <person name="Komaki H."/>
            <person name="Tamura T."/>
        </authorList>
    </citation>
    <scope>NUCLEOTIDE SEQUENCE</scope>
    <source>
        <strain evidence="3">NBRC 105377</strain>
    </source>
</reference>
<gene>
    <name evidence="3" type="ORF">Pfl04_25580</name>
</gene>
<evidence type="ECO:0000313" key="3">
    <source>
        <dbReference type="EMBL" id="GIG74154.1"/>
    </source>
</evidence>
<evidence type="ECO:0000313" key="4">
    <source>
        <dbReference type="Proteomes" id="UP000653674"/>
    </source>
</evidence>
<accession>A0A8J3LUM6</accession>
<dbReference type="AlphaFoldDB" id="A0A8J3LUM6"/>
<dbReference type="PANTHER" id="PTHR32385:SF15">
    <property type="entry name" value="INOSITOL PHOSPHOCERAMIDE MANNOSYLTRANSFERASE 1"/>
    <property type="match status" value="1"/>
</dbReference>
<dbReference type="Proteomes" id="UP000653674">
    <property type="component" value="Unassembled WGS sequence"/>
</dbReference>
<dbReference type="GO" id="GO:0016020">
    <property type="term" value="C:membrane"/>
    <property type="evidence" value="ECO:0007669"/>
    <property type="project" value="GOC"/>
</dbReference>
<dbReference type="GO" id="GO:0051999">
    <property type="term" value="P:mannosyl-inositol phosphorylceramide biosynthetic process"/>
    <property type="evidence" value="ECO:0007669"/>
    <property type="project" value="TreeGrafter"/>
</dbReference>
<dbReference type="RefSeq" id="WP_168078572.1">
    <property type="nucleotide sequence ID" value="NZ_BAAAQJ010000004.1"/>
</dbReference>